<dbReference type="GO" id="GO:0030245">
    <property type="term" value="P:cellulose catabolic process"/>
    <property type="evidence" value="ECO:0007669"/>
    <property type="project" value="UniProtKB-KW"/>
</dbReference>
<feature type="domain" description="Secretion system C-terminal sorting" evidence="10">
    <location>
        <begin position="398"/>
        <end position="463"/>
    </location>
</feature>
<evidence type="ECO:0000313" key="11">
    <source>
        <dbReference type="EMBL" id="AUP80760.1"/>
    </source>
</evidence>
<reference evidence="11 12" key="1">
    <citation type="submission" date="2018-01" db="EMBL/GenBank/DDBJ databases">
        <title>Complete genome sequence of Flavivirga eckloniae ECD14 isolated from seaweed Ecklonia cava.</title>
        <authorList>
            <person name="Lee J.H."/>
            <person name="Baik K.S."/>
            <person name="Seong C.N."/>
        </authorList>
    </citation>
    <scope>NUCLEOTIDE SEQUENCE [LARGE SCALE GENOMIC DNA]</scope>
    <source>
        <strain evidence="11 12">ECD14</strain>
    </source>
</reference>
<comment type="similarity">
    <text evidence="2">Belongs to the glycosyl hydrolase 8 (cellulase D) family.</text>
</comment>
<dbReference type="PRINTS" id="PR00735">
    <property type="entry name" value="GLHYDRLASE8"/>
</dbReference>
<dbReference type="NCBIfam" id="TIGR04183">
    <property type="entry name" value="Por_Secre_tail"/>
    <property type="match status" value="1"/>
</dbReference>
<evidence type="ECO:0000256" key="3">
    <source>
        <dbReference type="ARBA" id="ARBA00012601"/>
    </source>
</evidence>
<evidence type="ECO:0000256" key="2">
    <source>
        <dbReference type="ARBA" id="ARBA00009209"/>
    </source>
</evidence>
<dbReference type="InterPro" id="IPR002037">
    <property type="entry name" value="Glyco_hydro_8"/>
</dbReference>
<proteinExistence type="inferred from homology"/>
<protein>
    <recommendedName>
        <fullName evidence="3">cellulase</fullName>
        <ecNumber evidence="3">3.2.1.4</ecNumber>
    </recommendedName>
</protein>
<evidence type="ECO:0000256" key="7">
    <source>
        <dbReference type="ARBA" id="ARBA00023295"/>
    </source>
</evidence>
<dbReference type="InterPro" id="IPR008928">
    <property type="entry name" value="6-hairpin_glycosidase_sf"/>
</dbReference>
<dbReference type="InterPro" id="IPR026444">
    <property type="entry name" value="Secre_tail"/>
</dbReference>
<dbReference type="EMBL" id="CP025791">
    <property type="protein sequence ID" value="AUP80760.1"/>
    <property type="molecule type" value="Genomic_DNA"/>
</dbReference>
<dbReference type="GO" id="GO:0008810">
    <property type="term" value="F:cellulase activity"/>
    <property type="evidence" value="ECO:0007669"/>
    <property type="project" value="UniProtKB-EC"/>
</dbReference>
<evidence type="ECO:0000256" key="6">
    <source>
        <dbReference type="ARBA" id="ARBA00023001"/>
    </source>
</evidence>
<evidence type="ECO:0000259" key="10">
    <source>
        <dbReference type="Pfam" id="PF18962"/>
    </source>
</evidence>
<dbReference type="Pfam" id="PF01270">
    <property type="entry name" value="Glyco_hydro_8"/>
    <property type="match status" value="1"/>
</dbReference>
<gene>
    <name evidence="11" type="ORF">C1H87_19385</name>
</gene>
<evidence type="ECO:0000256" key="4">
    <source>
        <dbReference type="ARBA" id="ARBA00022729"/>
    </source>
</evidence>
<keyword evidence="12" id="KW-1185">Reference proteome</keyword>
<comment type="catalytic activity">
    <reaction evidence="1">
        <text>Endohydrolysis of (1-&gt;4)-beta-D-glucosidic linkages in cellulose, lichenin and cereal beta-D-glucans.</text>
        <dbReference type="EC" id="3.2.1.4"/>
    </reaction>
</comment>
<dbReference type="AlphaFoldDB" id="A0A2K9PUL3"/>
<keyword evidence="5" id="KW-0378">Hydrolase</keyword>
<evidence type="ECO:0000256" key="1">
    <source>
        <dbReference type="ARBA" id="ARBA00000966"/>
    </source>
</evidence>
<dbReference type="KEGG" id="fek:C1H87_19385"/>
<evidence type="ECO:0000256" key="9">
    <source>
        <dbReference type="SAM" id="SignalP"/>
    </source>
</evidence>
<keyword evidence="4 9" id="KW-0732">Signal</keyword>
<dbReference type="Proteomes" id="UP000235826">
    <property type="component" value="Chromosome"/>
</dbReference>
<dbReference type="Pfam" id="PF18962">
    <property type="entry name" value="Por_Secre_tail"/>
    <property type="match status" value="1"/>
</dbReference>
<evidence type="ECO:0000256" key="5">
    <source>
        <dbReference type="ARBA" id="ARBA00022801"/>
    </source>
</evidence>
<feature type="signal peptide" evidence="9">
    <location>
        <begin position="1"/>
        <end position="21"/>
    </location>
</feature>
<dbReference type="EC" id="3.2.1.4" evidence="3"/>
<name>A0A2K9PUL3_9FLAO</name>
<keyword evidence="8" id="KW-0624">Polysaccharide degradation</keyword>
<keyword evidence="8" id="KW-0119">Carbohydrate metabolism</keyword>
<sequence length="465" mass="52034">MLKCYPTTVWLLLLFVSLSSAQISEINFLNKDYAYGIQPSNIQADDLYDVYVAWRNTFASPCSNGRYRIKFNPTNETVSEGVAYGMLLSAYANDKELFDGLWLYYQDFANANGVMNWKIDGCSNAIGFNGATDAELDAAIALIVADKRWGNTGAINYETDAKTLINAIKNHEVEAGTNVLKPGDVWGGSTNTSPSYFATGYFRVFGEYMKDATFWNTVADTCYDIINANLFKNNAAYNLVSDWCKADGNYATVLPGGAHNQGKSYYYDSARAPWRIAIDYVWHGNSKALDYSVLCNNFVTAKGGFNQIYPGYNQDGVPISTDYKDPVFTGAYATAGMSSSTQSFVNNGYTELKNQSKSDYFSATLRAIYMFTLSGNTYNPLQETPLSVTELDDFSFEIYPNPASDYLFVNFRSSRPKFIRLYSINGVELLREPINTSEIRLDIKHLKSGVYLLNIDEDNFKIVKL</sequence>
<keyword evidence="6" id="KW-0136">Cellulose degradation</keyword>
<accession>A0A2K9PUL3</accession>
<evidence type="ECO:0000256" key="8">
    <source>
        <dbReference type="ARBA" id="ARBA00023326"/>
    </source>
</evidence>
<evidence type="ECO:0000313" key="12">
    <source>
        <dbReference type="Proteomes" id="UP000235826"/>
    </source>
</evidence>
<keyword evidence="7" id="KW-0326">Glycosidase</keyword>
<dbReference type="Gene3D" id="1.50.10.10">
    <property type="match status" value="1"/>
</dbReference>
<dbReference type="SUPFAM" id="SSF48208">
    <property type="entry name" value="Six-hairpin glycosidases"/>
    <property type="match status" value="1"/>
</dbReference>
<dbReference type="OrthoDB" id="9803461at2"/>
<feature type="chain" id="PRO_5014927618" description="cellulase" evidence="9">
    <location>
        <begin position="22"/>
        <end position="465"/>
    </location>
</feature>
<organism evidence="11 12">
    <name type="scientific">Flavivirga eckloniae</name>
    <dbReference type="NCBI Taxonomy" id="1803846"/>
    <lineage>
        <taxon>Bacteria</taxon>
        <taxon>Pseudomonadati</taxon>
        <taxon>Bacteroidota</taxon>
        <taxon>Flavobacteriia</taxon>
        <taxon>Flavobacteriales</taxon>
        <taxon>Flavobacteriaceae</taxon>
        <taxon>Flavivirga</taxon>
    </lineage>
</organism>
<dbReference type="InterPro" id="IPR012341">
    <property type="entry name" value="6hp_glycosidase-like_sf"/>
</dbReference>
<dbReference type="RefSeq" id="WP_102757406.1">
    <property type="nucleotide sequence ID" value="NZ_CP025791.1"/>
</dbReference>